<accession>A0A7W9E2N7</accession>
<sequence>MFNSYQFNSVDAGYQQLVSGVWQFTSIAHQNVYLTGSTGGFTVAYTDILPPNGVVVGPHLATMTLNFKIRGTTYCFGLPIEGDITLNGIASKSFTV</sequence>
<dbReference type="EMBL" id="JACHCE010000011">
    <property type="protein sequence ID" value="MBB5639010.1"/>
    <property type="molecule type" value="Genomic_DNA"/>
</dbReference>
<organism evidence="1 2">
    <name type="scientific">Pedobacter cryoconitis</name>
    <dbReference type="NCBI Taxonomy" id="188932"/>
    <lineage>
        <taxon>Bacteria</taxon>
        <taxon>Pseudomonadati</taxon>
        <taxon>Bacteroidota</taxon>
        <taxon>Sphingobacteriia</taxon>
        <taxon>Sphingobacteriales</taxon>
        <taxon>Sphingobacteriaceae</taxon>
        <taxon>Pedobacter</taxon>
    </lineage>
</organism>
<proteinExistence type="predicted"/>
<keyword evidence="1" id="KW-0808">Transferase</keyword>
<comment type="caution">
    <text evidence="1">The sequence shown here is derived from an EMBL/GenBank/DDBJ whole genome shotgun (WGS) entry which is preliminary data.</text>
</comment>
<name>A0A7W9E2N7_9SPHI</name>
<protein>
    <submittedName>
        <fullName evidence="1">Putative membrane-bound dolichyl-phosphate-mannose-protein mannosyltransferase</fullName>
    </submittedName>
</protein>
<dbReference type="AlphaFoldDB" id="A0A7W9E2N7"/>
<evidence type="ECO:0000313" key="1">
    <source>
        <dbReference type="EMBL" id="MBB5639010.1"/>
    </source>
</evidence>
<reference evidence="1 2" key="1">
    <citation type="submission" date="2020-08" db="EMBL/GenBank/DDBJ databases">
        <title>Genomic Encyclopedia of Type Strains, Phase IV (KMG-V): Genome sequencing to study the core and pangenomes of soil and plant-associated prokaryotes.</title>
        <authorList>
            <person name="Whitman W."/>
        </authorList>
    </citation>
    <scope>NUCLEOTIDE SEQUENCE [LARGE SCALE GENOMIC DNA]</scope>
    <source>
        <strain evidence="1 2">S3M1</strain>
    </source>
</reference>
<dbReference type="Proteomes" id="UP000537204">
    <property type="component" value="Unassembled WGS sequence"/>
</dbReference>
<evidence type="ECO:0000313" key="2">
    <source>
        <dbReference type="Proteomes" id="UP000537204"/>
    </source>
</evidence>
<gene>
    <name evidence="1" type="ORF">HDE68_004948</name>
</gene>
<dbReference type="GO" id="GO:0016757">
    <property type="term" value="F:glycosyltransferase activity"/>
    <property type="evidence" value="ECO:0007669"/>
    <property type="project" value="UniProtKB-KW"/>
</dbReference>
<dbReference type="RefSeq" id="WP_183884878.1">
    <property type="nucleotide sequence ID" value="NZ_JACHCE010000011.1"/>
</dbReference>
<keyword evidence="1" id="KW-0328">Glycosyltransferase</keyword>